<dbReference type="Pfam" id="PF00567">
    <property type="entry name" value="TUDOR"/>
    <property type="match status" value="1"/>
</dbReference>
<dbReference type="OrthoDB" id="6263678at2759"/>
<evidence type="ECO:0000259" key="1">
    <source>
        <dbReference type="PROSITE" id="PS50304"/>
    </source>
</evidence>
<proteinExistence type="predicted"/>
<dbReference type="Gene3D" id="2.40.50.90">
    <property type="match status" value="1"/>
</dbReference>
<dbReference type="CDD" id="cd20379">
    <property type="entry name" value="Tudor_dTUD-like"/>
    <property type="match status" value="1"/>
</dbReference>
<feature type="domain" description="Tudor" evidence="1">
    <location>
        <begin position="102"/>
        <end position="161"/>
    </location>
</feature>
<dbReference type="SUPFAM" id="SSF63748">
    <property type="entry name" value="Tudor/PWWP/MBT"/>
    <property type="match status" value="1"/>
</dbReference>
<dbReference type="PROSITE" id="PS50304">
    <property type="entry name" value="TUDOR"/>
    <property type="match status" value="1"/>
</dbReference>
<name>A0A1D2MLH3_ORCCI</name>
<dbReference type="InterPro" id="IPR035437">
    <property type="entry name" value="SNase_OB-fold_sf"/>
</dbReference>
<dbReference type="InterPro" id="IPR002999">
    <property type="entry name" value="Tudor"/>
</dbReference>
<evidence type="ECO:0000313" key="3">
    <source>
        <dbReference type="Proteomes" id="UP000094527"/>
    </source>
</evidence>
<accession>A0A1D2MLH3</accession>
<dbReference type="EMBL" id="LJIJ01000899">
    <property type="protein sequence ID" value="ODM93870.1"/>
    <property type="molecule type" value="Genomic_DNA"/>
</dbReference>
<feature type="non-terminal residue" evidence="2">
    <location>
        <position position="466"/>
    </location>
</feature>
<dbReference type="Gene3D" id="2.30.30.140">
    <property type="match status" value="1"/>
</dbReference>
<dbReference type="GO" id="GO:0016301">
    <property type="term" value="F:kinase activity"/>
    <property type="evidence" value="ECO:0007669"/>
    <property type="project" value="UniProtKB-KW"/>
</dbReference>
<dbReference type="GO" id="GO:0005737">
    <property type="term" value="C:cytoplasm"/>
    <property type="evidence" value="ECO:0007669"/>
    <property type="project" value="UniProtKB-ARBA"/>
</dbReference>
<sequence length="466" mass="53189">MTMTSVDIVVGGEDQPKVEGDNVDASHFFETSPIVRASLQDLLPAESLKNILGHKFRIVDYALDKFNEVNIMSVEVKSDEEFRLNEEILDIVEDTDLTLGRVPAVKEVVLARKPKDGLYHRAIVVKTEEAAQAYVYFFDVGGFETVKIGALKPVNEEIMTFPILGYHVLLQDVSISHKLVLKREHSTLMKRMERLVYNLKLGDPISNAGAFTEQNQVTLVSCASKIDLTKEIRLLKVWEWEKFSCGNGTDDEVCEKGAYGKAFRMRTGNELITTYNLRQGMEFTAEVSRVIHEQGSEKTILRVGLLNIASWLDSFNVLHNQMQRYAALITKCPFYPAIGEYCMFKLANNPDYKMHGIKVLGKWCRAIRSDVHVMYLMDLDHFIPYQNLPDEDYDIRRLYAEFSKIPMLTVALIPQENGVDMRFDKASEIFQPKKRFQFKITDAKEGENGLDGYCAEYSLIEKSSKK</sequence>
<protein>
    <submittedName>
        <fullName evidence="2">A-kinase anchor protein 1, mitochondrial</fullName>
    </submittedName>
</protein>
<evidence type="ECO:0000313" key="2">
    <source>
        <dbReference type="EMBL" id="ODM93870.1"/>
    </source>
</evidence>
<keyword evidence="3" id="KW-1185">Reference proteome</keyword>
<comment type="caution">
    <text evidence="2">The sequence shown here is derived from an EMBL/GenBank/DDBJ whole genome shotgun (WGS) entry which is preliminary data.</text>
</comment>
<keyword evidence="2" id="KW-0418">Kinase</keyword>
<dbReference type="AlphaFoldDB" id="A0A1D2MLH3"/>
<dbReference type="SMART" id="SM00333">
    <property type="entry name" value="TUDOR"/>
    <property type="match status" value="1"/>
</dbReference>
<reference evidence="2 3" key="1">
    <citation type="journal article" date="2016" name="Genome Biol. Evol.">
        <title>Gene Family Evolution Reflects Adaptation to Soil Environmental Stressors in the Genome of the Collembolan Orchesella cincta.</title>
        <authorList>
            <person name="Faddeeva-Vakhrusheva A."/>
            <person name="Derks M.F."/>
            <person name="Anvar S.Y."/>
            <person name="Agamennone V."/>
            <person name="Suring W."/>
            <person name="Smit S."/>
            <person name="van Straalen N.M."/>
            <person name="Roelofs D."/>
        </authorList>
    </citation>
    <scope>NUCLEOTIDE SEQUENCE [LARGE SCALE GENOMIC DNA]</scope>
    <source>
        <tissue evidence="2">Mixed pool</tissue>
    </source>
</reference>
<keyword evidence="2" id="KW-0808">Transferase</keyword>
<organism evidence="2 3">
    <name type="scientific">Orchesella cincta</name>
    <name type="common">Springtail</name>
    <name type="synonym">Podura cincta</name>
    <dbReference type="NCBI Taxonomy" id="48709"/>
    <lineage>
        <taxon>Eukaryota</taxon>
        <taxon>Metazoa</taxon>
        <taxon>Ecdysozoa</taxon>
        <taxon>Arthropoda</taxon>
        <taxon>Hexapoda</taxon>
        <taxon>Collembola</taxon>
        <taxon>Entomobryomorpha</taxon>
        <taxon>Entomobryoidea</taxon>
        <taxon>Orchesellidae</taxon>
        <taxon>Orchesellinae</taxon>
        <taxon>Orchesella</taxon>
    </lineage>
</organism>
<dbReference type="Proteomes" id="UP000094527">
    <property type="component" value="Unassembled WGS sequence"/>
</dbReference>
<gene>
    <name evidence="2" type="ORF">Ocin01_12812</name>
</gene>